<gene>
    <name evidence="1" type="ORF">VFPBJ_00378</name>
    <name evidence="2" type="ORF">VFPFJ_00405</name>
</gene>
<reference evidence="2 3" key="1">
    <citation type="submission" date="2016-02" db="EMBL/GenBank/DDBJ databases">
        <title>Biosynthesis of antibiotic leucinostatins and their inhibition on Phytophthora in bio-control Purpureocillium lilacinum.</title>
        <authorList>
            <person name="Wang G."/>
            <person name="Liu Z."/>
            <person name="Lin R."/>
            <person name="Li E."/>
            <person name="Mao Z."/>
            <person name="Ling J."/>
            <person name="Yin W."/>
            <person name="Xie B."/>
        </authorList>
    </citation>
    <scope>NUCLEOTIDE SEQUENCE [LARGE SCALE GENOMIC DNA]</scope>
    <source>
        <strain evidence="1">PLBJ-1</strain>
        <strain evidence="2">PLFJ-1</strain>
    </source>
</reference>
<evidence type="ECO:0000313" key="2">
    <source>
        <dbReference type="EMBL" id="OAQ94296.1"/>
    </source>
</evidence>
<dbReference type="Proteomes" id="UP000078240">
    <property type="component" value="Unassembled WGS sequence"/>
</dbReference>
<dbReference type="Proteomes" id="UP000078340">
    <property type="component" value="Unassembled WGS sequence"/>
</dbReference>
<sequence length="174" mass="18490">MPKAREERPGLLPPLCSENCQGEVDCSDFAAAYRHASAYTTRYRHAGAPRSVAPITGPRSTQARRDACTRAYAKAAAWPGRSLLDSARSGDEVPKTKSISGAVSTAVANDGVVRGHCRTGSWAQIGRQVGSPLRQTIAVGFHSQSCQTSCVTAVLSVFQPCVTSSFLQTSTLYV</sequence>
<dbReference type="EMBL" id="LSBI01000001">
    <property type="protein sequence ID" value="OAQ94296.1"/>
    <property type="molecule type" value="Genomic_DNA"/>
</dbReference>
<accession>A0A179HUW8</accession>
<protein>
    <submittedName>
        <fullName evidence="2">Uncharacterized protein</fullName>
    </submittedName>
</protein>
<comment type="caution">
    <text evidence="2">The sequence shown here is derived from an EMBL/GenBank/DDBJ whole genome shotgun (WGS) entry which is preliminary data.</text>
</comment>
<organism evidence="2 3">
    <name type="scientific">Purpureocillium lilacinum</name>
    <name type="common">Paecilomyces lilacinus</name>
    <dbReference type="NCBI Taxonomy" id="33203"/>
    <lineage>
        <taxon>Eukaryota</taxon>
        <taxon>Fungi</taxon>
        <taxon>Dikarya</taxon>
        <taxon>Ascomycota</taxon>
        <taxon>Pezizomycotina</taxon>
        <taxon>Sordariomycetes</taxon>
        <taxon>Hypocreomycetidae</taxon>
        <taxon>Hypocreales</taxon>
        <taxon>Ophiocordycipitaceae</taxon>
        <taxon>Purpureocillium</taxon>
    </lineage>
</organism>
<evidence type="ECO:0000313" key="3">
    <source>
        <dbReference type="Proteomes" id="UP000078340"/>
    </source>
</evidence>
<evidence type="ECO:0000313" key="1">
    <source>
        <dbReference type="EMBL" id="OAQ86338.1"/>
    </source>
</evidence>
<name>A0A179HUW8_PURLI</name>
<dbReference type="EMBL" id="LSBH01000001">
    <property type="protein sequence ID" value="OAQ86338.1"/>
    <property type="molecule type" value="Genomic_DNA"/>
</dbReference>
<dbReference type="AlphaFoldDB" id="A0A179HUW8"/>
<proteinExistence type="predicted"/>